<reference evidence="2 3" key="1">
    <citation type="submission" date="2020-08" db="EMBL/GenBank/DDBJ databases">
        <title>Plant Genome Project.</title>
        <authorList>
            <person name="Zhang R.-G."/>
        </authorList>
    </citation>
    <scope>NUCLEOTIDE SEQUENCE [LARGE SCALE GENOMIC DNA]</scope>
    <source>
        <tissue evidence="2">Rhizome</tissue>
    </source>
</reference>
<accession>A0A8J5G5R2</accession>
<proteinExistence type="predicted"/>
<protein>
    <submittedName>
        <fullName evidence="2">Uncharacterized protein</fullName>
    </submittedName>
</protein>
<sequence>MREGERAYSKVAEIDKRPGRSRGAAEEGEYEKPGEEKNEDVGRPDTRIHKPLRVLVQIRRRNRLHIELRHHARRRLFSDLQAQELDRLWLTKERDFGILTTEAIGNHRSGRRVRRMGRQSQKRKRRRGDGTDLR</sequence>
<keyword evidence="3" id="KW-1185">Reference proteome</keyword>
<dbReference type="AlphaFoldDB" id="A0A8J5G5R2"/>
<feature type="compositionally biased region" description="Basic and acidic residues" evidence="1">
    <location>
        <begin position="1"/>
        <end position="18"/>
    </location>
</feature>
<name>A0A8J5G5R2_ZINOF</name>
<feature type="region of interest" description="Disordered" evidence="1">
    <location>
        <begin position="105"/>
        <end position="134"/>
    </location>
</feature>
<feature type="compositionally biased region" description="Basic and acidic residues" evidence="1">
    <location>
        <begin position="30"/>
        <end position="46"/>
    </location>
</feature>
<evidence type="ECO:0000313" key="2">
    <source>
        <dbReference type="EMBL" id="KAG6500251.1"/>
    </source>
</evidence>
<organism evidence="2 3">
    <name type="scientific">Zingiber officinale</name>
    <name type="common">Ginger</name>
    <name type="synonym">Amomum zingiber</name>
    <dbReference type="NCBI Taxonomy" id="94328"/>
    <lineage>
        <taxon>Eukaryota</taxon>
        <taxon>Viridiplantae</taxon>
        <taxon>Streptophyta</taxon>
        <taxon>Embryophyta</taxon>
        <taxon>Tracheophyta</taxon>
        <taxon>Spermatophyta</taxon>
        <taxon>Magnoliopsida</taxon>
        <taxon>Liliopsida</taxon>
        <taxon>Zingiberales</taxon>
        <taxon>Zingiberaceae</taxon>
        <taxon>Zingiber</taxon>
    </lineage>
</organism>
<dbReference type="Proteomes" id="UP000734854">
    <property type="component" value="Unassembled WGS sequence"/>
</dbReference>
<evidence type="ECO:0000313" key="3">
    <source>
        <dbReference type="Proteomes" id="UP000734854"/>
    </source>
</evidence>
<evidence type="ECO:0000256" key="1">
    <source>
        <dbReference type="SAM" id="MobiDB-lite"/>
    </source>
</evidence>
<gene>
    <name evidence="2" type="ORF">ZIOFF_040094</name>
</gene>
<feature type="region of interest" description="Disordered" evidence="1">
    <location>
        <begin position="1"/>
        <end position="46"/>
    </location>
</feature>
<feature type="compositionally biased region" description="Basic residues" evidence="1">
    <location>
        <begin position="108"/>
        <end position="127"/>
    </location>
</feature>
<dbReference type="EMBL" id="JACMSC010000011">
    <property type="protein sequence ID" value="KAG6500251.1"/>
    <property type="molecule type" value="Genomic_DNA"/>
</dbReference>
<comment type="caution">
    <text evidence="2">The sequence shown here is derived from an EMBL/GenBank/DDBJ whole genome shotgun (WGS) entry which is preliminary data.</text>
</comment>